<accession>A0ACD1GU69</accession>
<gene>
    <name evidence="1" type="ORF">BO66DRAFT_384921</name>
</gene>
<sequence>MVQQDPALEVFHQAQQSFRNSLKDPDLYREILASNSISEVYNATSKLQEEAAGKGALRNLARIRPFLDRLSSYSGVIEAFLQVKPELALLWGPIKLLLLWSSQLSSAFDRVADTMVKVGYALPQFATVLGAFEWSDAIRAALALFYGDLLDFYRVNLDFFRKRRWKQVFEAIWPSYQKKLDSVVGNIELHASLLRDEVTLVDVTEAQKARLKSLEQLAAIQTLQDRHRYTDLKGRIAPASFDERLDWIQNRSVPGCAKWLFQDSSFKQWADDTTPPTNPWLWLQGMPGAGKSYLCSAAVRQFRDKNQRCLFAVISHCANDTSTALKVLQSMLFQAADEEPDLQAVLLEAKERELRGSTLQVTELLNAFLRTADQTRIIIDGLDEIEEYERQVLLERLEDLVKGCPGVRILIGSRPEGDIFRRLDGKAITINVHDRNAGSIQHYINHRARSWINGLECLPTMETEIGVLLSPLAAKAKGQMDDIRRELRALPEDLNTAYHRILQRINDLSHRKRDQCRKILGWLGTAPIPLTTREMEQALSVEVDDVERTSRDQSSSQDFLSVDFVQLCGPIIEVADEKLQFVHFTAVVYIFSERVPFFINQAIARRNLLDCLLAYLMSGIVDLEVEEEVIQEQILRGRFRLFDYANFYWPVLLSSTLPSDWKDAGVKVNDPLVGRLDKVSQRLENPENFQNQIWGRVERVFSEANTEIVAYRRARNFAGDARAFYSCEKRWDWNRKNGASWVNKDPLVTSQMWLRLQRQHEALLAKSECRQDMERNYGSQLFRCTYLFCKRSLRGFATTDERDQHVQNHDRPWKCFVPSCDFSTIGFHTTMRRDQHWKQYHVLSALETHGSEAAGDNDATFDALDEEEAQPLLFVLISEGQVDRVRHLISSPAGKKLKSEVLAHARLMAAEQGSLALTELLAPASEERGAVPIKIRIAAVTSDQDDFGAWALESLKVDDLPSMMSAVLKTRSEGIFGQWEQMILTMIENPDLDPKLRLHWWEWTLFRQSLFTEIQGNELKEARVKRLLSRLGPYLPVNFLGTLLVRVARSSCSVALGEQLLQVAAKINHHAANGQTALYIASRKTSVAAAFFMKFLILRGAETSIYLNGEIVKLCEGKGALELAQKVGYTWQELRAQVGKEDV</sequence>
<protein>
    <submittedName>
        <fullName evidence="1">NACHT domain protein</fullName>
    </submittedName>
</protein>
<proteinExistence type="predicted"/>
<keyword evidence="2" id="KW-1185">Reference proteome</keyword>
<evidence type="ECO:0000313" key="2">
    <source>
        <dbReference type="Proteomes" id="UP000249661"/>
    </source>
</evidence>
<dbReference type="EMBL" id="KZ825006">
    <property type="protein sequence ID" value="RAH64741.1"/>
    <property type="molecule type" value="Genomic_DNA"/>
</dbReference>
<reference evidence="1" key="1">
    <citation type="submission" date="2018-02" db="EMBL/GenBank/DDBJ databases">
        <title>The genomes of Aspergillus section Nigri reveals drivers in fungal speciation.</title>
        <authorList>
            <consortium name="DOE Joint Genome Institute"/>
            <person name="Vesth T.C."/>
            <person name="Nybo J."/>
            <person name="Theobald S."/>
            <person name="Brandl J."/>
            <person name="Frisvad J.C."/>
            <person name="Nielsen K.F."/>
            <person name="Lyhne E.K."/>
            <person name="Kogle M.E."/>
            <person name="Kuo A."/>
            <person name="Riley R."/>
            <person name="Clum A."/>
            <person name="Nolan M."/>
            <person name="Lipzen A."/>
            <person name="Salamov A."/>
            <person name="Henrissat B."/>
            <person name="Wiebenga A."/>
            <person name="De vries R.P."/>
            <person name="Grigoriev I.V."/>
            <person name="Mortensen U.H."/>
            <person name="Andersen M.R."/>
            <person name="Baker S.E."/>
        </authorList>
    </citation>
    <scope>NUCLEOTIDE SEQUENCE</scope>
    <source>
        <strain evidence="1">CBS 121060</strain>
    </source>
</reference>
<organism evidence="1 2">
    <name type="scientific">Aspergillus aculeatinus CBS 121060</name>
    <dbReference type="NCBI Taxonomy" id="1448322"/>
    <lineage>
        <taxon>Eukaryota</taxon>
        <taxon>Fungi</taxon>
        <taxon>Dikarya</taxon>
        <taxon>Ascomycota</taxon>
        <taxon>Pezizomycotina</taxon>
        <taxon>Eurotiomycetes</taxon>
        <taxon>Eurotiomycetidae</taxon>
        <taxon>Eurotiales</taxon>
        <taxon>Aspergillaceae</taxon>
        <taxon>Aspergillus</taxon>
        <taxon>Aspergillus subgen. Circumdati</taxon>
    </lineage>
</organism>
<evidence type="ECO:0000313" key="1">
    <source>
        <dbReference type="EMBL" id="RAH64741.1"/>
    </source>
</evidence>
<dbReference type="Proteomes" id="UP000249661">
    <property type="component" value="Unassembled WGS sequence"/>
</dbReference>
<name>A0ACD1GU69_9EURO</name>